<dbReference type="InterPro" id="IPR001370">
    <property type="entry name" value="BIR_rpt"/>
</dbReference>
<dbReference type="Gene3D" id="1.10.1170.10">
    <property type="entry name" value="Inhibitor Of Apoptosis Protein (2mihbC-IAP-1), Chain A"/>
    <property type="match status" value="1"/>
</dbReference>
<dbReference type="Proteomes" id="UP000887565">
    <property type="component" value="Unplaced"/>
</dbReference>
<dbReference type="InterPro" id="IPR051190">
    <property type="entry name" value="Baculoviral_IAP"/>
</dbReference>
<organism evidence="3 4">
    <name type="scientific">Romanomermis culicivorax</name>
    <name type="common">Nematode worm</name>
    <dbReference type="NCBI Taxonomy" id="13658"/>
    <lineage>
        <taxon>Eukaryota</taxon>
        <taxon>Metazoa</taxon>
        <taxon>Ecdysozoa</taxon>
        <taxon>Nematoda</taxon>
        <taxon>Enoplea</taxon>
        <taxon>Dorylaimia</taxon>
        <taxon>Mermithida</taxon>
        <taxon>Mermithoidea</taxon>
        <taxon>Mermithidae</taxon>
        <taxon>Romanomermis</taxon>
    </lineage>
</organism>
<dbReference type="PANTHER" id="PTHR46771:SF5">
    <property type="entry name" value="DETERIN"/>
    <property type="match status" value="1"/>
</dbReference>
<protein>
    <submittedName>
        <fullName evidence="4">Uncharacterized protein</fullName>
    </submittedName>
</protein>
<dbReference type="SMART" id="SM00238">
    <property type="entry name" value="BIR"/>
    <property type="match status" value="1"/>
</dbReference>
<accession>A0A915IDP6</accession>
<evidence type="ECO:0000313" key="3">
    <source>
        <dbReference type="Proteomes" id="UP000887565"/>
    </source>
</evidence>
<dbReference type="WBParaSite" id="nRc.2.0.1.t12305-RA">
    <property type="protein sequence ID" value="nRc.2.0.1.t12305-RA"/>
    <property type="gene ID" value="nRc.2.0.1.g12305"/>
</dbReference>
<name>A0A915IDP6_ROMCU</name>
<sequence length="107" mass="12685">MDMIFEKNRLASFKKWPFSDKFRCNPKTLAEAGFYFVSSGCAKCFVCFKELEGWESDDDPWSEHRRHAKNLNCEFVNTGKKESEMTVKEFLRICSAHEQKFTVRFFC</sequence>
<dbReference type="PANTHER" id="PTHR46771">
    <property type="entry name" value="DETERIN"/>
    <property type="match status" value="1"/>
</dbReference>
<keyword evidence="1" id="KW-0479">Metal-binding</keyword>
<dbReference type="SUPFAM" id="SSF57924">
    <property type="entry name" value="Inhibitor of apoptosis (IAP) repeat"/>
    <property type="match status" value="1"/>
</dbReference>
<keyword evidence="2" id="KW-0862">Zinc</keyword>
<proteinExistence type="predicted"/>
<dbReference type="Pfam" id="PF00653">
    <property type="entry name" value="BIR"/>
    <property type="match status" value="1"/>
</dbReference>
<reference evidence="4" key="1">
    <citation type="submission" date="2022-11" db="UniProtKB">
        <authorList>
            <consortium name="WormBaseParasite"/>
        </authorList>
    </citation>
    <scope>IDENTIFICATION</scope>
</reference>
<evidence type="ECO:0000313" key="4">
    <source>
        <dbReference type="WBParaSite" id="nRc.2.0.1.t12305-RA"/>
    </source>
</evidence>
<dbReference type="GO" id="GO:0046872">
    <property type="term" value="F:metal ion binding"/>
    <property type="evidence" value="ECO:0007669"/>
    <property type="project" value="UniProtKB-KW"/>
</dbReference>
<dbReference type="PROSITE" id="PS50143">
    <property type="entry name" value="BIR_REPEAT_2"/>
    <property type="match status" value="1"/>
</dbReference>
<evidence type="ECO:0000256" key="2">
    <source>
        <dbReference type="ARBA" id="ARBA00022833"/>
    </source>
</evidence>
<keyword evidence="3" id="KW-1185">Reference proteome</keyword>
<dbReference type="AlphaFoldDB" id="A0A915IDP6"/>
<dbReference type="OMA" id="RSHTKNC"/>
<evidence type="ECO:0000256" key="1">
    <source>
        <dbReference type="ARBA" id="ARBA00022723"/>
    </source>
</evidence>
<dbReference type="CDD" id="cd00022">
    <property type="entry name" value="BIR"/>
    <property type="match status" value="1"/>
</dbReference>